<comment type="caution">
    <text evidence="5">The sequence shown here is derived from an EMBL/GenBank/DDBJ whole genome shotgun (WGS) entry which is preliminary data.</text>
</comment>
<dbReference type="Gene3D" id="3.90.550.10">
    <property type="entry name" value="Spore Coat Polysaccharide Biosynthesis Protein SpsA, Chain A"/>
    <property type="match status" value="1"/>
</dbReference>
<evidence type="ECO:0000256" key="3">
    <source>
        <dbReference type="ARBA" id="ARBA00022679"/>
    </source>
</evidence>
<dbReference type="Pfam" id="PF00535">
    <property type="entry name" value="Glycos_transf_2"/>
    <property type="match status" value="1"/>
</dbReference>
<accession>A0ABP8R6T1</accession>
<name>A0ABP8R6T1_9SPHI</name>
<evidence type="ECO:0000313" key="5">
    <source>
        <dbReference type="EMBL" id="GAA4519782.1"/>
    </source>
</evidence>
<dbReference type="EMBL" id="BAABGR010000035">
    <property type="protein sequence ID" value="GAA4519782.1"/>
    <property type="molecule type" value="Genomic_DNA"/>
</dbReference>
<feature type="domain" description="Glycosyltransferase 2-like" evidence="4">
    <location>
        <begin position="7"/>
        <end position="145"/>
    </location>
</feature>
<evidence type="ECO:0000259" key="4">
    <source>
        <dbReference type="Pfam" id="PF00535"/>
    </source>
</evidence>
<reference evidence="6" key="1">
    <citation type="journal article" date="2019" name="Int. J. Syst. Evol. Microbiol.">
        <title>The Global Catalogue of Microorganisms (GCM) 10K type strain sequencing project: providing services to taxonomists for standard genome sequencing and annotation.</title>
        <authorList>
            <consortium name="The Broad Institute Genomics Platform"/>
            <consortium name="The Broad Institute Genome Sequencing Center for Infectious Disease"/>
            <person name="Wu L."/>
            <person name="Ma J."/>
        </authorList>
    </citation>
    <scope>NUCLEOTIDE SEQUENCE [LARGE SCALE GENOMIC DNA]</scope>
    <source>
        <strain evidence="6">JCM 17858</strain>
    </source>
</reference>
<dbReference type="SUPFAM" id="SSF53448">
    <property type="entry name" value="Nucleotide-diphospho-sugar transferases"/>
    <property type="match status" value="1"/>
</dbReference>
<gene>
    <name evidence="5" type="ORF">GCM10023173_23270</name>
</gene>
<keyword evidence="6" id="KW-1185">Reference proteome</keyword>
<evidence type="ECO:0000256" key="2">
    <source>
        <dbReference type="ARBA" id="ARBA00022676"/>
    </source>
</evidence>
<dbReference type="PANTHER" id="PTHR43179">
    <property type="entry name" value="RHAMNOSYLTRANSFERASE WBBL"/>
    <property type="match status" value="1"/>
</dbReference>
<keyword evidence="3" id="KW-0808">Transferase</keyword>
<dbReference type="InterPro" id="IPR029044">
    <property type="entry name" value="Nucleotide-diphossugar_trans"/>
</dbReference>
<comment type="similarity">
    <text evidence="1">Belongs to the glycosyltransferase 2 family.</text>
</comment>
<dbReference type="RefSeq" id="WP_345068627.1">
    <property type="nucleotide sequence ID" value="NZ_BAABGR010000035.1"/>
</dbReference>
<proteinExistence type="inferred from homology"/>
<evidence type="ECO:0000313" key="6">
    <source>
        <dbReference type="Proteomes" id="UP001500394"/>
    </source>
</evidence>
<evidence type="ECO:0000256" key="1">
    <source>
        <dbReference type="ARBA" id="ARBA00006739"/>
    </source>
</evidence>
<keyword evidence="2" id="KW-0328">Glycosyltransferase</keyword>
<dbReference type="InterPro" id="IPR001173">
    <property type="entry name" value="Glyco_trans_2-like"/>
</dbReference>
<dbReference type="Proteomes" id="UP001500394">
    <property type="component" value="Unassembled WGS sequence"/>
</dbReference>
<sequence length="288" mass="32925">MKKVLSIIVSYNFEPWLDKCLQSLLSSSYPTDIMVIDNASKDRTVPLLKEKYPSVILLESPTNLGFGKANNMGMEYALRHGYDFVFLVNQDAWIDKDCIKHLITCPAADYALLSPVHYDGTEKALDKGFREYIKQHYPLKEKTTKVNFVNAAFWFIATATLRKVGLFSPIFYHYGEDKDFANRLRFHNIDILVVNDALAYHDRQNREAPAGINFKGEFVYHLTEFCNINYRGTTAFAKAVLACLKKAGQQLSKGKAKAAYRYIRIAGQLSVKTQQVIKTRKENKKINN</sequence>
<dbReference type="PANTHER" id="PTHR43179:SF12">
    <property type="entry name" value="GALACTOFURANOSYLTRANSFERASE GLFT2"/>
    <property type="match status" value="1"/>
</dbReference>
<protein>
    <recommendedName>
        <fullName evidence="4">Glycosyltransferase 2-like domain-containing protein</fullName>
    </recommendedName>
</protein>
<organism evidence="5 6">
    <name type="scientific">Sphingobacterium thermophilum</name>
    <dbReference type="NCBI Taxonomy" id="768534"/>
    <lineage>
        <taxon>Bacteria</taxon>
        <taxon>Pseudomonadati</taxon>
        <taxon>Bacteroidota</taxon>
        <taxon>Sphingobacteriia</taxon>
        <taxon>Sphingobacteriales</taxon>
        <taxon>Sphingobacteriaceae</taxon>
        <taxon>Sphingobacterium</taxon>
    </lineage>
</organism>